<feature type="compositionally biased region" description="Acidic residues" evidence="1">
    <location>
        <begin position="262"/>
        <end position="271"/>
    </location>
</feature>
<organism evidence="3 4">
    <name type="scientific">Myxococcus landrumensis</name>
    <dbReference type="NCBI Taxonomy" id="2813577"/>
    <lineage>
        <taxon>Bacteria</taxon>
        <taxon>Pseudomonadati</taxon>
        <taxon>Myxococcota</taxon>
        <taxon>Myxococcia</taxon>
        <taxon>Myxococcales</taxon>
        <taxon>Cystobacterineae</taxon>
        <taxon>Myxococcaceae</taxon>
        <taxon>Myxococcus</taxon>
    </lineage>
</organism>
<proteinExistence type="predicted"/>
<dbReference type="Proteomes" id="UP000663090">
    <property type="component" value="Chromosome"/>
</dbReference>
<name>A0ABX7NG82_9BACT</name>
<dbReference type="Gene3D" id="1.10.260.40">
    <property type="entry name" value="lambda repressor-like DNA-binding domains"/>
    <property type="match status" value="1"/>
</dbReference>
<evidence type="ECO:0000313" key="4">
    <source>
        <dbReference type="Proteomes" id="UP000663090"/>
    </source>
</evidence>
<protein>
    <submittedName>
        <fullName evidence="3">Helix-turn-helix domain-containing protein</fullName>
    </submittedName>
</protein>
<gene>
    <name evidence="3" type="ORF">JY572_16080</name>
</gene>
<dbReference type="InterPro" id="IPR001387">
    <property type="entry name" value="Cro/C1-type_HTH"/>
</dbReference>
<dbReference type="RefSeq" id="WP_206719085.1">
    <property type="nucleotide sequence ID" value="NZ_CP071091.1"/>
</dbReference>
<dbReference type="CDD" id="cd00093">
    <property type="entry name" value="HTH_XRE"/>
    <property type="match status" value="1"/>
</dbReference>
<dbReference type="InterPro" id="IPR010982">
    <property type="entry name" value="Lambda_DNA-bd_dom_sf"/>
</dbReference>
<dbReference type="SMART" id="SM00530">
    <property type="entry name" value="HTH_XRE"/>
    <property type="match status" value="1"/>
</dbReference>
<evidence type="ECO:0000313" key="3">
    <source>
        <dbReference type="EMBL" id="QSQ17466.1"/>
    </source>
</evidence>
<accession>A0ABX7NG82</accession>
<reference evidence="3 4" key="1">
    <citation type="submission" date="2021-02" db="EMBL/GenBank/DDBJ databases">
        <title>De Novo genome assembly of isolated myxobacteria.</title>
        <authorList>
            <person name="Stevens D.C."/>
        </authorList>
    </citation>
    <scope>NUCLEOTIDE SEQUENCE [LARGE SCALE GENOMIC DNA]</scope>
    <source>
        <strain evidence="3 4">SCHIC003</strain>
    </source>
</reference>
<dbReference type="EMBL" id="CP071091">
    <property type="protein sequence ID" value="QSQ17466.1"/>
    <property type="molecule type" value="Genomic_DNA"/>
</dbReference>
<sequence>MDNNVRTLREKAGLTQSALAKAVGTSQQQVHRIEQGQAARIDVALRICHALGAPMEKVFPKTRATLRRLAKEGPENVVEKILHDPKAQESLGREGIDADPAQWMLKLQLLSGVTRVYNISGPEHKRLWSILQDGGEPLEQVSFMVFETEKLTVAVNRRAMSYAHLLFDAGFMAKEDEDVMGVSVYFLNQTEPLELDVEADDPPGDADEEDEGQFRNLLLVLDLPVARQQVFVITDVDGETAFIRAENVALIEIPRDLTEGAPDLEEFDGEVGDGSGNKVG</sequence>
<dbReference type="Pfam" id="PF13560">
    <property type="entry name" value="HTH_31"/>
    <property type="match status" value="1"/>
</dbReference>
<keyword evidence="4" id="KW-1185">Reference proteome</keyword>
<evidence type="ECO:0000256" key="1">
    <source>
        <dbReference type="SAM" id="MobiDB-lite"/>
    </source>
</evidence>
<feature type="domain" description="HTH cro/C1-type" evidence="2">
    <location>
        <begin position="5"/>
        <end position="58"/>
    </location>
</feature>
<dbReference type="PROSITE" id="PS50943">
    <property type="entry name" value="HTH_CROC1"/>
    <property type="match status" value="1"/>
</dbReference>
<evidence type="ECO:0000259" key="2">
    <source>
        <dbReference type="PROSITE" id="PS50943"/>
    </source>
</evidence>
<dbReference type="SUPFAM" id="SSF47413">
    <property type="entry name" value="lambda repressor-like DNA-binding domains"/>
    <property type="match status" value="1"/>
</dbReference>
<feature type="region of interest" description="Disordered" evidence="1">
    <location>
        <begin position="261"/>
        <end position="280"/>
    </location>
</feature>